<dbReference type="Proteomes" id="UP000812440">
    <property type="component" value="Chromosome 7"/>
</dbReference>
<gene>
    <name evidence="3" type="ORF">GDO86_012868</name>
</gene>
<dbReference type="Pfam" id="PF26215">
    <property type="entry name" value="HTH_animal"/>
    <property type="match status" value="1"/>
</dbReference>
<dbReference type="AlphaFoldDB" id="A0A8T2IWZ4"/>
<dbReference type="OrthoDB" id="9907881at2759"/>
<evidence type="ECO:0000259" key="2">
    <source>
        <dbReference type="Pfam" id="PF26215"/>
    </source>
</evidence>
<proteinExistence type="predicted"/>
<evidence type="ECO:0000313" key="4">
    <source>
        <dbReference type="Proteomes" id="UP000812440"/>
    </source>
</evidence>
<feature type="region of interest" description="Disordered" evidence="1">
    <location>
        <begin position="1"/>
        <end position="54"/>
    </location>
</feature>
<protein>
    <recommendedName>
        <fullName evidence="2">Helix-turn-helix domain-containing protein</fullName>
    </recommendedName>
</protein>
<accession>A0A8T2IWZ4</accession>
<keyword evidence="4" id="KW-1185">Reference proteome</keyword>
<reference evidence="3" key="1">
    <citation type="thesis" date="2020" institute="ProQuest LLC" country="789 East Eisenhower Parkway, Ann Arbor, MI, USA">
        <title>Comparative Genomics and Chromosome Evolution.</title>
        <authorList>
            <person name="Mudd A.B."/>
        </authorList>
    </citation>
    <scope>NUCLEOTIDE SEQUENCE</scope>
    <source>
        <strain evidence="3">Female2</strain>
        <tissue evidence="3">Blood</tissue>
    </source>
</reference>
<dbReference type="PANTHER" id="PTHR21301:SF12">
    <property type="match status" value="1"/>
</dbReference>
<name>A0A8T2IWZ4_9PIPI</name>
<evidence type="ECO:0000256" key="1">
    <source>
        <dbReference type="SAM" id="MobiDB-lite"/>
    </source>
</evidence>
<comment type="caution">
    <text evidence="3">The sequence shown here is derived from an EMBL/GenBank/DDBJ whole genome shotgun (WGS) entry which is preliminary data.</text>
</comment>
<evidence type="ECO:0000313" key="3">
    <source>
        <dbReference type="EMBL" id="KAG8434666.1"/>
    </source>
</evidence>
<dbReference type="InterPro" id="IPR058912">
    <property type="entry name" value="HTH_animal"/>
</dbReference>
<dbReference type="EMBL" id="JAACNH010000008">
    <property type="protein sequence ID" value="KAG8434666.1"/>
    <property type="molecule type" value="Genomic_DNA"/>
</dbReference>
<organism evidence="3 4">
    <name type="scientific">Hymenochirus boettgeri</name>
    <name type="common">Congo dwarf clawed frog</name>
    <dbReference type="NCBI Taxonomy" id="247094"/>
    <lineage>
        <taxon>Eukaryota</taxon>
        <taxon>Metazoa</taxon>
        <taxon>Chordata</taxon>
        <taxon>Craniata</taxon>
        <taxon>Vertebrata</taxon>
        <taxon>Euteleostomi</taxon>
        <taxon>Amphibia</taxon>
        <taxon>Batrachia</taxon>
        <taxon>Anura</taxon>
        <taxon>Pipoidea</taxon>
        <taxon>Pipidae</taxon>
        <taxon>Pipinae</taxon>
        <taxon>Hymenochirus</taxon>
    </lineage>
</organism>
<sequence>MARKRKGSDGDFLGWEPTRTEPPPKRDGYQRSKGILSAEGGNGHRSHQQPSRSLTYQPASTILRYIDDVFLVWHGSESELLNMVDTLNQLEGTIRFTAKHSRTHIEYLDVAVSVKNSLLEYTLFRKTTDRNTLLHYNSFHPQSLKDSIPVAQFSRVIRNNSNSEKCEVQLCEMKLRFLQRGYPPKILDQAMVKARGKVTKDPIPKTCEIGKSFVCSTNYTLLGTDIRKSLVANWRILRADPALKSKLPEKPTVGFKRSRNLRDILVKTDPIQSYRPTQTWLQDNF</sequence>
<dbReference type="PANTHER" id="PTHR21301">
    <property type="entry name" value="REVERSE TRANSCRIPTASE"/>
    <property type="match status" value="1"/>
</dbReference>
<feature type="domain" description="Helix-turn-helix" evidence="2">
    <location>
        <begin position="133"/>
        <end position="190"/>
    </location>
</feature>
<feature type="compositionally biased region" description="Basic and acidic residues" evidence="1">
    <location>
        <begin position="18"/>
        <end position="30"/>
    </location>
</feature>